<feature type="signal peptide" evidence="4">
    <location>
        <begin position="1"/>
        <end position="24"/>
    </location>
</feature>
<evidence type="ECO:0000313" key="8">
    <source>
        <dbReference type="EMBL" id="TWI69809.1"/>
    </source>
</evidence>
<sequence length="641" mass="72472">MKQLIKALGALCCTALLGWGADGAAQSIAQPAGQPAAAPVAQHEHGPAQGGAQLLQNVFARSHVSLNGRWNYIIDPYEMGYYDYRHEPFDRSPKGPQGFYEDLQPKTKNDWVEYNFDLSPNMKVPGDWNSQAEKLSLYEGTVWLRQVFDAQPKEGKRYFLYFGAVNYESHVYLNGKKLGTHKGGFTPFQFDVTGKLAKGRNFVVVKADNTRRQDEIPTVNTDWWNYGGITRDVLLAEVPDTYIADYKVQLAKGDLKRIEGFVQVAGAQPAQTVTVEIPEAQLKTTVRTDAAGRAAISISVRSLRYWSPEDPKLYQVKIAAGPDSVADRIGFRTIETRGRDILLNGKSIFLRGISLHDENPLIQGRLRGEGDMRMMLQWAKELNANYVRLAHYPHSEKMARLADEMGLLVWAEVPVYWTISWQNADTFRNANQQLTDLVVRDRNRASVIVWSIGNETPVSEPRNVFMRKLAGTARGLDDTRLVAAALEVHREGKEVVVQDPLADALDLASFNEYAGWYWSNAKDMLTYRFRIDYDKPVVITELGADALAGYHADADTRWSEEYQELLYQNQFKLLTAIPGLRGMTPWVLTDFRSPRRQHPYFQDFWNRKGLVSDTGQKKKAFHALKAFYDGVQQQYAKGAGK</sequence>
<dbReference type="InterPro" id="IPR008979">
    <property type="entry name" value="Galactose-bd-like_sf"/>
</dbReference>
<dbReference type="InterPro" id="IPR036156">
    <property type="entry name" value="Beta-gal/glucu_dom_sf"/>
</dbReference>
<evidence type="ECO:0000256" key="4">
    <source>
        <dbReference type="SAM" id="SignalP"/>
    </source>
</evidence>
<dbReference type="InterPro" id="IPR006103">
    <property type="entry name" value="Glyco_hydro_2_cat"/>
</dbReference>
<dbReference type="Gene3D" id="3.20.20.80">
    <property type="entry name" value="Glycosidases"/>
    <property type="match status" value="1"/>
</dbReference>
<dbReference type="Pfam" id="PF00703">
    <property type="entry name" value="Glyco_hydro_2"/>
    <property type="match status" value="1"/>
</dbReference>
<evidence type="ECO:0000259" key="5">
    <source>
        <dbReference type="Pfam" id="PF00703"/>
    </source>
</evidence>
<dbReference type="GO" id="GO:0004553">
    <property type="term" value="F:hydrolase activity, hydrolyzing O-glycosyl compounds"/>
    <property type="evidence" value="ECO:0007669"/>
    <property type="project" value="InterPro"/>
</dbReference>
<organism evidence="8 9">
    <name type="scientific">Pseudoduganella lurida</name>
    <dbReference type="NCBI Taxonomy" id="1036180"/>
    <lineage>
        <taxon>Bacteria</taxon>
        <taxon>Pseudomonadati</taxon>
        <taxon>Pseudomonadota</taxon>
        <taxon>Betaproteobacteria</taxon>
        <taxon>Burkholderiales</taxon>
        <taxon>Oxalobacteraceae</taxon>
        <taxon>Telluria group</taxon>
        <taxon>Pseudoduganella</taxon>
    </lineage>
</organism>
<feature type="domain" description="Glycoside hydrolase family 2 catalytic" evidence="6">
    <location>
        <begin position="335"/>
        <end position="630"/>
    </location>
</feature>
<evidence type="ECO:0000256" key="2">
    <source>
        <dbReference type="ARBA" id="ARBA00022801"/>
    </source>
</evidence>
<evidence type="ECO:0000256" key="1">
    <source>
        <dbReference type="ARBA" id="ARBA00007401"/>
    </source>
</evidence>
<dbReference type="InterPro" id="IPR013783">
    <property type="entry name" value="Ig-like_fold"/>
</dbReference>
<keyword evidence="9" id="KW-1185">Reference proteome</keyword>
<dbReference type="SUPFAM" id="SSF49303">
    <property type="entry name" value="beta-Galactosidase/glucuronidase domain"/>
    <property type="match status" value="1"/>
</dbReference>
<keyword evidence="4" id="KW-0732">Signal</keyword>
<feature type="domain" description="Glycoside hydrolase family 2 immunoglobulin-like beta-sandwich" evidence="5">
    <location>
        <begin position="242"/>
        <end position="332"/>
    </location>
</feature>
<name>A0A562RL96_9BURK</name>
<dbReference type="InterPro" id="IPR017853">
    <property type="entry name" value="GH"/>
</dbReference>
<gene>
    <name evidence="8" type="ORF">IP91_00882</name>
</gene>
<evidence type="ECO:0000259" key="6">
    <source>
        <dbReference type="Pfam" id="PF02836"/>
    </source>
</evidence>
<dbReference type="Proteomes" id="UP000318431">
    <property type="component" value="Unassembled WGS sequence"/>
</dbReference>
<dbReference type="EMBL" id="VLLB01000001">
    <property type="protein sequence ID" value="TWI69809.1"/>
    <property type="molecule type" value="Genomic_DNA"/>
</dbReference>
<evidence type="ECO:0000259" key="7">
    <source>
        <dbReference type="Pfam" id="PF02837"/>
    </source>
</evidence>
<comment type="similarity">
    <text evidence="1">Belongs to the glycosyl hydrolase 2 family.</text>
</comment>
<dbReference type="PRINTS" id="PR00132">
    <property type="entry name" value="GLHYDRLASE2"/>
</dbReference>
<dbReference type="Gene3D" id="2.60.120.260">
    <property type="entry name" value="Galactose-binding domain-like"/>
    <property type="match status" value="1"/>
</dbReference>
<dbReference type="AlphaFoldDB" id="A0A562RL96"/>
<dbReference type="Pfam" id="PF02836">
    <property type="entry name" value="Glyco_hydro_2_C"/>
    <property type="match status" value="1"/>
</dbReference>
<keyword evidence="2" id="KW-0378">Hydrolase</keyword>
<dbReference type="InterPro" id="IPR006101">
    <property type="entry name" value="Glyco_hydro_2"/>
</dbReference>
<dbReference type="InterPro" id="IPR006102">
    <property type="entry name" value="Ig-like_GH2"/>
</dbReference>
<proteinExistence type="inferred from homology"/>
<feature type="chain" id="PRO_5021721854" evidence="4">
    <location>
        <begin position="25"/>
        <end position="641"/>
    </location>
</feature>
<dbReference type="RefSeq" id="WP_229473862.1">
    <property type="nucleotide sequence ID" value="NZ_VLLB01000001.1"/>
</dbReference>
<dbReference type="Pfam" id="PF02837">
    <property type="entry name" value="Glyco_hydro_2_N"/>
    <property type="match status" value="1"/>
</dbReference>
<reference evidence="8 9" key="1">
    <citation type="journal article" date="2015" name="Stand. Genomic Sci.">
        <title>Genomic Encyclopedia of Bacterial and Archaeal Type Strains, Phase III: the genomes of soil and plant-associated and newly described type strains.</title>
        <authorList>
            <person name="Whitman W.B."/>
            <person name="Woyke T."/>
            <person name="Klenk H.P."/>
            <person name="Zhou Y."/>
            <person name="Lilburn T.G."/>
            <person name="Beck B.J."/>
            <person name="De Vos P."/>
            <person name="Vandamme P."/>
            <person name="Eisen J.A."/>
            <person name="Garrity G."/>
            <person name="Hugenholtz P."/>
            <person name="Kyrpides N.C."/>
        </authorList>
    </citation>
    <scope>NUCLEOTIDE SEQUENCE [LARGE SCALE GENOMIC DNA]</scope>
    <source>
        <strain evidence="8 9">CGMCC 1.10822</strain>
    </source>
</reference>
<dbReference type="SUPFAM" id="SSF49785">
    <property type="entry name" value="Galactose-binding domain-like"/>
    <property type="match status" value="1"/>
</dbReference>
<dbReference type="GO" id="GO:0005975">
    <property type="term" value="P:carbohydrate metabolic process"/>
    <property type="evidence" value="ECO:0007669"/>
    <property type="project" value="InterPro"/>
</dbReference>
<dbReference type="PANTHER" id="PTHR42732">
    <property type="entry name" value="BETA-GALACTOSIDASE"/>
    <property type="match status" value="1"/>
</dbReference>
<dbReference type="InterPro" id="IPR051913">
    <property type="entry name" value="GH2_Domain-Containing"/>
</dbReference>
<protein>
    <submittedName>
        <fullName evidence="8">Beta-glucuronidase</fullName>
    </submittedName>
</protein>
<accession>A0A562RL96</accession>
<dbReference type="PANTHER" id="PTHR42732:SF1">
    <property type="entry name" value="BETA-MANNOSIDASE"/>
    <property type="match status" value="1"/>
</dbReference>
<evidence type="ECO:0000313" key="9">
    <source>
        <dbReference type="Proteomes" id="UP000318431"/>
    </source>
</evidence>
<dbReference type="InterPro" id="IPR006104">
    <property type="entry name" value="Glyco_hydro_2_N"/>
</dbReference>
<evidence type="ECO:0000256" key="3">
    <source>
        <dbReference type="ARBA" id="ARBA00023295"/>
    </source>
</evidence>
<feature type="domain" description="Glycosyl hydrolases family 2 sugar binding" evidence="7">
    <location>
        <begin position="66"/>
        <end position="239"/>
    </location>
</feature>
<dbReference type="InterPro" id="IPR023232">
    <property type="entry name" value="Glyco_hydro_2_AS"/>
</dbReference>
<dbReference type="Gene3D" id="2.60.40.10">
    <property type="entry name" value="Immunoglobulins"/>
    <property type="match status" value="1"/>
</dbReference>
<dbReference type="SUPFAM" id="SSF51445">
    <property type="entry name" value="(Trans)glycosidases"/>
    <property type="match status" value="1"/>
</dbReference>
<dbReference type="PROSITE" id="PS00608">
    <property type="entry name" value="GLYCOSYL_HYDROL_F2_2"/>
    <property type="match status" value="1"/>
</dbReference>
<keyword evidence="3" id="KW-0326">Glycosidase</keyword>
<comment type="caution">
    <text evidence="8">The sequence shown here is derived from an EMBL/GenBank/DDBJ whole genome shotgun (WGS) entry which is preliminary data.</text>
</comment>